<dbReference type="Pfam" id="PF19077">
    <property type="entry name" value="Big_13"/>
    <property type="match status" value="1"/>
</dbReference>
<dbReference type="InterPro" id="IPR058094">
    <property type="entry name" value="Ig-like_OmpL47-like"/>
</dbReference>
<reference evidence="3" key="1">
    <citation type="submission" date="2015-06" db="EMBL/GenBank/DDBJ databases">
        <authorList>
            <person name="Liu B."/>
            <person name="Wang J."/>
            <person name="Zhu Y."/>
            <person name="Liu G."/>
            <person name="Chen Q."/>
            <person name="Zheng C."/>
            <person name="Che J."/>
            <person name="Ge C."/>
            <person name="Shi H."/>
            <person name="Pan Z."/>
            <person name="Liu X."/>
        </authorList>
    </citation>
    <scope>NUCLEOTIDE SEQUENCE [LARGE SCALE GENOMIC DNA]</scope>
    <source>
        <strain evidence="3">DSM 16346</strain>
    </source>
</reference>
<dbReference type="AlphaFoldDB" id="A0A0J6FR27"/>
<protein>
    <recommendedName>
        <fullName evidence="2">Bacterial Ig-like domain-containing protein</fullName>
    </recommendedName>
</protein>
<evidence type="ECO:0000313" key="4">
    <source>
        <dbReference type="Proteomes" id="UP000035996"/>
    </source>
</evidence>
<keyword evidence="1" id="KW-0732">Signal</keyword>
<feature type="signal peptide" evidence="1">
    <location>
        <begin position="1"/>
        <end position="23"/>
    </location>
</feature>
<dbReference type="Gene3D" id="2.160.20.110">
    <property type="match status" value="1"/>
</dbReference>
<evidence type="ECO:0000313" key="3">
    <source>
        <dbReference type="EMBL" id="KMM36777.1"/>
    </source>
</evidence>
<dbReference type="RefSeq" id="WP_048311488.1">
    <property type="nucleotide sequence ID" value="NZ_LELK01000004.1"/>
</dbReference>
<organism evidence="3 4">
    <name type="scientific">Guptibacillus hwajinpoensis</name>
    <dbReference type="NCBI Taxonomy" id="208199"/>
    <lineage>
        <taxon>Bacteria</taxon>
        <taxon>Bacillati</taxon>
        <taxon>Bacillota</taxon>
        <taxon>Bacilli</taxon>
        <taxon>Bacillales</taxon>
        <taxon>Guptibacillaceae</taxon>
        <taxon>Guptibacillus</taxon>
    </lineage>
</organism>
<dbReference type="InterPro" id="IPR013783">
    <property type="entry name" value="Ig-like_fold"/>
</dbReference>
<keyword evidence="4" id="KW-1185">Reference proteome</keyword>
<dbReference type="Gene3D" id="2.60.40.10">
    <property type="entry name" value="Immunoglobulins"/>
    <property type="match status" value="2"/>
</dbReference>
<gene>
    <name evidence="3" type="ORF">AB986_12655</name>
</gene>
<dbReference type="NCBIfam" id="NF047446">
    <property type="entry name" value="barrel_OmpL47"/>
    <property type="match status" value="1"/>
</dbReference>
<dbReference type="InterPro" id="IPR044016">
    <property type="entry name" value="Big_13"/>
</dbReference>
<feature type="chain" id="PRO_5039508162" description="Bacterial Ig-like domain-containing protein" evidence="1">
    <location>
        <begin position="24"/>
        <end position="617"/>
    </location>
</feature>
<evidence type="ECO:0000259" key="2">
    <source>
        <dbReference type="Pfam" id="PF19077"/>
    </source>
</evidence>
<dbReference type="STRING" id="157733.AB986_12655"/>
<dbReference type="EMBL" id="LELK01000004">
    <property type="protein sequence ID" value="KMM36777.1"/>
    <property type="molecule type" value="Genomic_DNA"/>
</dbReference>
<evidence type="ECO:0000256" key="1">
    <source>
        <dbReference type="SAM" id="SignalP"/>
    </source>
</evidence>
<sequence length="617" mass="67887">MNKSVIKLFVLTSLMFVALSSLSGEVSANVDHPFASGAGTENDPYIIETADQLDQVRNYLDAHFELGADIDLSGYGDLDGKGWNPIGAIYSPFTGSINGNQHTILNLTIKRPDEWEVGLFGYIKSSTIEDLYLLNASITGGQYYTAGIAGGADSSIIRRIAVNGTVESGGANYTGGIVGNYMRGTLSESIFIGDVHGTYMVGGMIGYSFSVQVKNVFVEGTLDSNTIQTGGMIGYSYKNTIKNSYTTMKDETYKHFIGIADNSSIHNSFGVIAPVGRKVNFLGDDRGNTINNSFLVEKNNYSIVSELIYPEWNNTIWTIGTGNNLPRLKALMKDQTSPVTSMVIPEVPETGWFNKNIPLEFSVNEDATIQYRKNGEDWIQYTTPESLGDGVWTVEYFSTDEAGNVEDRKTVQLKIDTTKPLSNFSVEGTKGKNDWYVSNPTLTLSPEDRGSGIDTTEFRLNKGEWMSYEIPVTLQEGMHYVEFRSTDVAGNVEDTQTIDLNVDTTVPELEVGLNKYNLWSPNKKMHEILATLASSDTTSEVDSVELVSITSNEDDGRQDDIQGVEYGTEDTEFSLRAERSGKKSGRVYTITYLVTDYAGNDSIEVVTVDVPHDKGKR</sequence>
<comment type="caution">
    <text evidence="3">The sequence shown here is derived from an EMBL/GenBank/DDBJ whole genome shotgun (WGS) entry which is preliminary data.</text>
</comment>
<dbReference type="Proteomes" id="UP000035996">
    <property type="component" value="Unassembled WGS sequence"/>
</dbReference>
<accession>A0A0J6FR27</accession>
<name>A0A0J6FR27_9BACL</name>
<feature type="domain" description="Bacterial Ig-like" evidence="2">
    <location>
        <begin position="363"/>
        <end position="417"/>
    </location>
</feature>
<proteinExistence type="predicted"/>